<dbReference type="CDD" id="cd24079">
    <property type="entry name" value="ASKHA_NBD_PG1100-like"/>
    <property type="match status" value="1"/>
</dbReference>
<dbReference type="RefSeq" id="WP_194108216.1">
    <property type="nucleotide sequence ID" value="NZ_JADFFM010000002.1"/>
</dbReference>
<dbReference type="PANTHER" id="PTHR43190">
    <property type="entry name" value="N-ACETYL-D-GLUCOSAMINE KINASE"/>
    <property type="match status" value="1"/>
</dbReference>
<gene>
    <name evidence="1" type="ORF">IRJ18_20895</name>
</gene>
<dbReference type="GO" id="GO:0016301">
    <property type="term" value="F:kinase activity"/>
    <property type="evidence" value="ECO:0007669"/>
    <property type="project" value="UniProtKB-KW"/>
</dbReference>
<protein>
    <submittedName>
        <fullName evidence="1">N-acetylglucosamine kinase</fullName>
    </submittedName>
</protein>
<dbReference type="InterPro" id="IPR052519">
    <property type="entry name" value="Euk-type_GlcNAc_Kinase"/>
</dbReference>
<proteinExistence type="predicted"/>
<keyword evidence="1" id="KW-0808">Transferase</keyword>
<dbReference type="EMBL" id="JADFFM010000002">
    <property type="protein sequence ID" value="MBE9668839.1"/>
    <property type="molecule type" value="Genomic_DNA"/>
</dbReference>
<keyword evidence="2" id="KW-1185">Reference proteome</keyword>
<name>A0ABR9XNW5_9SPHI</name>
<comment type="caution">
    <text evidence="1">The sequence shown here is derived from an EMBL/GenBank/DDBJ whole genome shotgun (WGS) entry which is preliminary data.</text>
</comment>
<keyword evidence="1" id="KW-0418">Kinase</keyword>
<dbReference type="PANTHER" id="PTHR43190:SF3">
    <property type="entry name" value="N-ACETYL-D-GLUCOSAMINE KINASE"/>
    <property type="match status" value="1"/>
</dbReference>
<dbReference type="Gene3D" id="3.30.420.40">
    <property type="match status" value="2"/>
</dbReference>
<accession>A0ABR9XNW5</accession>
<dbReference type="SUPFAM" id="SSF53067">
    <property type="entry name" value="Actin-like ATPase domain"/>
    <property type="match status" value="2"/>
</dbReference>
<dbReference type="InterPro" id="IPR043129">
    <property type="entry name" value="ATPase_NBD"/>
</dbReference>
<sequence>MILVADSGSSKTDWLLDTPGGAPAEYRTDGLNPYFLTEKEIAKKLHDQLAALTAISHQITEIYFFGAGCSSPDRHEMVSNALSQVFPKAFVSVDSDLLGSAYATCGRDKGICCVLGTGSNISFFDGEDVAEGKHGLGYVLGDEGSGSWLGKTLVTDFMYGNMPADIAASFYKTYQLDKATVIKNVYQQPRANSYLASFAKFLNGIQYTDYGQKVLNDSFIEFIETNIKSYPEYHQYNCHFVGSIAYHFSEELKAQCAKNNIHVGKIIQKPIDELLKFIVKRSGV</sequence>
<evidence type="ECO:0000313" key="1">
    <source>
        <dbReference type="EMBL" id="MBE9668839.1"/>
    </source>
</evidence>
<dbReference type="Proteomes" id="UP000632774">
    <property type="component" value="Unassembled WGS sequence"/>
</dbReference>
<dbReference type="Gene3D" id="1.10.720.160">
    <property type="match status" value="1"/>
</dbReference>
<evidence type="ECO:0000313" key="2">
    <source>
        <dbReference type="Proteomes" id="UP000632774"/>
    </source>
</evidence>
<reference evidence="1 2" key="1">
    <citation type="submission" date="2020-10" db="EMBL/GenBank/DDBJ databases">
        <title>Mucilaginibacter mali sp. nov., isolated from rhizosphere soil of apple orchard.</title>
        <authorList>
            <person name="Lee J.-S."/>
            <person name="Kim H.S."/>
            <person name="Kim J.-S."/>
        </authorList>
    </citation>
    <scope>NUCLEOTIDE SEQUENCE [LARGE SCALE GENOMIC DNA]</scope>
    <source>
        <strain evidence="1 2">KCTC 23157</strain>
    </source>
</reference>
<organism evidence="1 2">
    <name type="scientific">Mucilaginibacter boryungensis</name>
    <dbReference type="NCBI Taxonomy" id="768480"/>
    <lineage>
        <taxon>Bacteria</taxon>
        <taxon>Pseudomonadati</taxon>
        <taxon>Bacteroidota</taxon>
        <taxon>Sphingobacteriia</taxon>
        <taxon>Sphingobacteriales</taxon>
        <taxon>Sphingobacteriaceae</taxon>
        <taxon>Mucilaginibacter</taxon>
    </lineage>
</organism>